<dbReference type="EMBL" id="GBXM01096435">
    <property type="protein sequence ID" value="JAH12142.1"/>
    <property type="molecule type" value="Transcribed_RNA"/>
</dbReference>
<accession>A0A0E9Q6H8</accession>
<evidence type="ECO:0000313" key="1">
    <source>
        <dbReference type="EMBL" id="JAH12142.1"/>
    </source>
</evidence>
<proteinExistence type="predicted"/>
<protein>
    <submittedName>
        <fullName evidence="1">Uncharacterized protein</fullName>
    </submittedName>
</protein>
<sequence>MSVRYYCLSDNDITHPCVLLHIFISFSFYRLGPDCTFCRIHVSVTVLCYNLFMRCHLSLPKMHTNQLTTITMHLTKLMVMVPQKTRG</sequence>
<organism evidence="1">
    <name type="scientific">Anguilla anguilla</name>
    <name type="common">European freshwater eel</name>
    <name type="synonym">Muraena anguilla</name>
    <dbReference type="NCBI Taxonomy" id="7936"/>
    <lineage>
        <taxon>Eukaryota</taxon>
        <taxon>Metazoa</taxon>
        <taxon>Chordata</taxon>
        <taxon>Craniata</taxon>
        <taxon>Vertebrata</taxon>
        <taxon>Euteleostomi</taxon>
        <taxon>Actinopterygii</taxon>
        <taxon>Neopterygii</taxon>
        <taxon>Teleostei</taxon>
        <taxon>Anguilliformes</taxon>
        <taxon>Anguillidae</taxon>
        <taxon>Anguilla</taxon>
    </lineage>
</organism>
<reference evidence="1" key="2">
    <citation type="journal article" date="2015" name="Fish Shellfish Immunol.">
        <title>Early steps in the European eel (Anguilla anguilla)-Vibrio vulnificus interaction in the gills: Role of the RtxA13 toxin.</title>
        <authorList>
            <person name="Callol A."/>
            <person name="Pajuelo D."/>
            <person name="Ebbesson L."/>
            <person name="Teles M."/>
            <person name="MacKenzie S."/>
            <person name="Amaro C."/>
        </authorList>
    </citation>
    <scope>NUCLEOTIDE SEQUENCE</scope>
</reference>
<reference evidence="1" key="1">
    <citation type="submission" date="2014-11" db="EMBL/GenBank/DDBJ databases">
        <authorList>
            <person name="Amaro Gonzalez C."/>
        </authorList>
    </citation>
    <scope>NUCLEOTIDE SEQUENCE</scope>
</reference>
<name>A0A0E9Q6H8_ANGAN</name>
<dbReference type="AlphaFoldDB" id="A0A0E9Q6H8"/>